<dbReference type="PANTHER" id="PTHR32329">
    <property type="entry name" value="BIFUNCTIONAL PROTEIN [INCLUDES 2-HYDROXYACYL-COA DEHYDRATASE (N-TER) AND ITS ACTIVATOR DOMAIN (C_TERM)-RELATED"/>
    <property type="match status" value="1"/>
</dbReference>
<dbReference type="Proteomes" id="UP000184389">
    <property type="component" value="Unassembled WGS sequence"/>
</dbReference>
<evidence type="ECO:0000259" key="1">
    <source>
        <dbReference type="Pfam" id="PF09989"/>
    </source>
</evidence>
<dbReference type="GO" id="GO:0016301">
    <property type="term" value="F:kinase activity"/>
    <property type="evidence" value="ECO:0007669"/>
    <property type="project" value="UniProtKB-KW"/>
</dbReference>
<feature type="domain" description="DUF2229" evidence="1">
    <location>
        <begin position="3"/>
        <end position="227"/>
    </location>
</feature>
<dbReference type="InterPro" id="IPR018709">
    <property type="entry name" value="CoA_activase_DUF2229"/>
</dbReference>
<keyword evidence="2" id="KW-0808">Transferase</keyword>
<keyword evidence="3" id="KW-1185">Reference proteome</keyword>
<dbReference type="OrthoDB" id="9780120at2"/>
<sequence>MYKIGIPRGMLFYDYYPLWAEFFKELGAEVIVSPKTNKDILNSGVLNCVDESCLPVKVFHGHADYLKDKVDYIFIPKMISIRKLEYCCPKILGLPDMVRFSIADLPPIIDTTINLRKINYTSSKYKKAVYEAGKYITQNKSKIRNAYKKAWESYERYLYLLSKGVIPIEAVKMYNKTFVDLNYNSKNHDMSIMVVGHPYNIYDEYLNMNLISKLINNRIKVMTPEMVSKDEIIYYSNQLPKRMFWTYGRRIVGSAFSLIEKDEVEGIIYLSSFGCGIDSILIDLIERKAKSKGVPFTLLTLDEQTGEAGIDTRIEAFIDMMKWRNKDDCDISTFR</sequence>
<dbReference type="AlphaFoldDB" id="A0A1M5Z552"/>
<dbReference type="Gene3D" id="3.40.50.11900">
    <property type="match status" value="1"/>
</dbReference>
<reference evidence="2 3" key="1">
    <citation type="submission" date="2016-11" db="EMBL/GenBank/DDBJ databases">
        <authorList>
            <person name="Jaros S."/>
            <person name="Januszkiewicz K."/>
            <person name="Wedrychowicz H."/>
        </authorList>
    </citation>
    <scope>NUCLEOTIDE SEQUENCE [LARGE SCALE GENOMIC DNA]</scope>
    <source>
        <strain evidence="2 3">DSM 13106</strain>
    </source>
</reference>
<name>A0A1M5Z552_9FIRM</name>
<evidence type="ECO:0000313" key="2">
    <source>
        <dbReference type="EMBL" id="SHI19405.1"/>
    </source>
</evidence>
<accession>A0A1M5Z552</accession>
<organism evidence="2 3">
    <name type="scientific">Sporanaerobacter acetigenes DSM 13106</name>
    <dbReference type="NCBI Taxonomy" id="1123281"/>
    <lineage>
        <taxon>Bacteria</taxon>
        <taxon>Bacillati</taxon>
        <taxon>Bacillota</taxon>
        <taxon>Tissierellia</taxon>
        <taxon>Tissierellales</taxon>
        <taxon>Sporanaerobacteraceae</taxon>
        <taxon>Sporanaerobacter</taxon>
    </lineage>
</organism>
<proteinExistence type="predicted"/>
<dbReference type="RefSeq" id="WP_072745354.1">
    <property type="nucleotide sequence ID" value="NZ_FQXR01000021.1"/>
</dbReference>
<dbReference type="STRING" id="1123281.SAMN02745180_02750"/>
<dbReference type="PANTHER" id="PTHR32329:SF2">
    <property type="entry name" value="BIFUNCTIONAL PROTEIN [INCLUDES 2-HYDROXYACYL-COA DEHYDRATASE (N-TER) AND ITS ACTIVATOR DOMAIN (C_TERM)"/>
    <property type="match status" value="1"/>
</dbReference>
<evidence type="ECO:0000313" key="3">
    <source>
        <dbReference type="Proteomes" id="UP000184389"/>
    </source>
</evidence>
<dbReference type="InterPro" id="IPR010327">
    <property type="entry name" value="FldB/FldC_alpha/beta"/>
</dbReference>
<dbReference type="EMBL" id="FQXR01000021">
    <property type="protein sequence ID" value="SHI19405.1"/>
    <property type="molecule type" value="Genomic_DNA"/>
</dbReference>
<dbReference type="Pfam" id="PF09989">
    <property type="entry name" value="DUF2229"/>
    <property type="match status" value="1"/>
</dbReference>
<dbReference type="InterPro" id="IPR051805">
    <property type="entry name" value="Dehydratase_Activator_Redct"/>
</dbReference>
<keyword evidence="2" id="KW-0418">Kinase</keyword>
<dbReference type="Pfam" id="PF06050">
    <property type="entry name" value="HGD-D"/>
    <property type="match status" value="1"/>
</dbReference>
<protein>
    <submittedName>
        <fullName evidence="2">Predicted nucleotide-binding protein, sugar kinase/HSP70/actin superfamily</fullName>
    </submittedName>
</protein>
<gene>
    <name evidence="2" type="ORF">SAMN02745180_02750</name>
</gene>